<evidence type="ECO:0000313" key="3">
    <source>
        <dbReference type="Proteomes" id="UP000054560"/>
    </source>
</evidence>
<dbReference type="AlphaFoldDB" id="A0A0L0GF58"/>
<organism evidence="2 3">
    <name type="scientific">Sphaeroforma arctica JP610</name>
    <dbReference type="NCBI Taxonomy" id="667725"/>
    <lineage>
        <taxon>Eukaryota</taxon>
        <taxon>Ichthyosporea</taxon>
        <taxon>Ichthyophonida</taxon>
        <taxon>Sphaeroforma</taxon>
    </lineage>
</organism>
<dbReference type="RefSeq" id="XP_014161406.1">
    <property type="nucleotide sequence ID" value="XM_014305931.1"/>
</dbReference>
<feature type="compositionally biased region" description="Basic residues" evidence="1">
    <location>
        <begin position="855"/>
        <end position="870"/>
    </location>
</feature>
<reference evidence="2 3" key="1">
    <citation type="submission" date="2011-02" db="EMBL/GenBank/DDBJ databases">
        <title>The Genome Sequence of Sphaeroforma arctica JP610.</title>
        <authorList>
            <consortium name="The Broad Institute Genome Sequencing Platform"/>
            <person name="Russ C."/>
            <person name="Cuomo C."/>
            <person name="Young S.K."/>
            <person name="Zeng Q."/>
            <person name="Gargeya S."/>
            <person name="Alvarado L."/>
            <person name="Berlin A."/>
            <person name="Chapman S.B."/>
            <person name="Chen Z."/>
            <person name="Freedman E."/>
            <person name="Gellesch M."/>
            <person name="Goldberg J."/>
            <person name="Griggs A."/>
            <person name="Gujja S."/>
            <person name="Heilman E."/>
            <person name="Heiman D."/>
            <person name="Howarth C."/>
            <person name="Mehta T."/>
            <person name="Neiman D."/>
            <person name="Pearson M."/>
            <person name="Roberts A."/>
            <person name="Saif S."/>
            <person name="Shea T."/>
            <person name="Shenoy N."/>
            <person name="Sisk P."/>
            <person name="Stolte C."/>
            <person name="Sykes S."/>
            <person name="White J."/>
            <person name="Yandava C."/>
            <person name="Burger G."/>
            <person name="Gray M.W."/>
            <person name="Holland P.W.H."/>
            <person name="King N."/>
            <person name="Lang F.B.F."/>
            <person name="Roger A.J."/>
            <person name="Ruiz-Trillo I."/>
            <person name="Haas B."/>
            <person name="Nusbaum C."/>
            <person name="Birren B."/>
        </authorList>
    </citation>
    <scope>NUCLEOTIDE SEQUENCE [LARGE SCALE GENOMIC DNA]</scope>
    <source>
        <strain evidence="2 3">JP610</strain>
    </source>
</reference>
<gene>
    <name evidence="2" type="ORF">SARC_00389</name>
</gene>
<feature type="region of interest" description="Disordered" evidence="1">
    <location>
        <begin position="308"/>
        <end position="355"/>
    </location>
</feature>
<feature type="compositionally biased region" description="Polar residues" evidence="1">
    <location>
        <begin position="318"/>
        <end position="329"/>
    </location>
</feature>
<feature type="region of interest" description="Disordered" evidence="1">
    <location>
        <begin position="496"/>
        <end position="515"/>
    </location>
</feature>
<feature type="compositionally biased region" description="Basic residues" evidence="1">
    <location>
        <begin position="237"/>
        <end position="246"/>
    </location>
</feature>
<feature type="compositionally biased region" description="Polar residues" evidence="1">
    <location>
        <begin position="214"/>
        <end position="226"/>
    </location>
</feature>
<feature type="region of interest" description="Disordered" evidence="1">
    <location>
        <begin position="649"/>
        <end position="670"/>
    </location>
</feature>
<feature type="compositionally biased region" description="Basic and acidic residues" evidence="1">
    <location>
        <begin position="330"/>
        <end position="340"/>
    </location>
</feature>
<evidence type="ECO:0000313" key="2">
    <source>
        <dbReference type="EMBL" id="KNC87504.1"/>
    </source>
</evidence>
<feature type="compositionally biased region" description="Basic and acidic residues" evidence="1">
    <location>
        <begin position="227"/>
        <end position="236"/>
    </location>
</feature>
<protein>
    <submittedName>
        <fullName evidence="2">Uncharacterized protein</fullName>
    </submittedName>
</protein>
<evidence type="ECO:0000256" key="1">
    <source>
        <dbReference type="SAM" id="MobiDB-lite"/>
    </source>
</evidence>
<feature type="compositionally biased region" description="Basic and acidic residues" evidence="1">
    <location>
        <begin position="412"/>
        <end position="421"/>
    </location>
</feature>
<feature type="region of interest" description="Disordered" evidence="1">
    <location>
        <begin position="574"/>
        <end position="599"/>
    </location>
</feature>
<keyword evidence="3" id="KW-1185">Reference proteome</keyword>
<feature type="region of interest" description="Disordered" evidence="1">
    <location>
        <begin position="845"/>
        <end position="883"/>
    </location>
</feature>
<feature type="compositionally biased region" description="Polar residues" evidence="1">
    <location>
        <begin position="388"/>
        <end position="397"/>
    </location>
</feature>
<dbReference type="EMBL" id="KQ241607">
    <property type="protein sequence ID" value="KNC87504.1"/>
    <property type="molecule type" value="Genomic_DNA"/>
</dbReference>
<name>A0A0L0GF58_9EUKA</name>
<feature type="region of interest" description="Disordered" evidence="1">
    <location>
        <begin position="382"/>
        <end position="427"/>
    </location>
</feature>
<proteinExistence type="predicted"/>
<feature type="compositionally biased region" description="Basic and acidic residues" evidence="1">
    <location>
        <begin position="496"/>
        <end position="506"/>
    </location>
</feature>
<feature type="region of interest" description="Disordered" evidence="1">
    <location>
        <begin position="212"/>
        <end position="265"/>
    </location>
</feature>
<accession>A0A0L0GF58</accession>
<sequence>MASQLLHKRLGFTVTRRDIPRIIQSNFQRSLGPIGKYVLRTSASYTRPIVGKLSNKSLLLEVKGSGSKEEMVDVLWWQRRCFSASHEGHVEQPAPGLSTASLRRELQAFANDDTNSSHKYTVAPGMYSNSFTECGRVRVCYGEDFSLNAYNAIAKGQKMLATDSDIFQFSCTGCGGCCRSYSNNIMLDPHDVFLVSRSPKFDVHRSSCADDETTLSLTTKHSTNETTPERKGEGRGRRNKHARRRDTSKATASTHSTRERMGKTRRLMMEWGDAFERRSGVFSDSTDGGGGSVPLLYLKPRVVTKEKREAPGDVHTPHTGNVHNQAQKTHQYDDVQESPHKSAVVDGESSSSGWDDIRREEVSATDNVICRFAVQVPVSAEPLDKTFTPPTHTSNTRLSDRDEIQSTSATHSGEHDGKRPDTTLTSNKGWRCSLGASHMPSSCALYPLGEFVSVTTDSRGRSVISDVTGSGHGDSALLNLYLDDDSDIGVLENEAEAQKSHAHHGDFEEESGDGNINDYIDDERRRIGDDPNEWGARGRAALGKTGTGARQNFYTIDTQFCEGVQNVSQLSRNQHHAADDADEHDNAQAAQNTKAAHGNNINTPLSDYLKRNTILDRRREWDWFRHALAHFAEMDEKYMQVVLTPSSTRNVDMPSSRRDNVVSMSGQSPLPTVATINADDSIDKYGNSVETITPEELEHKEALDSLMMQFQGAVQDVLANAWYDFDSYQYNELIEPDNSEVEYSVSTDRSSYEISDIRTHITTDEGFKSSIKTNLKAGADGQSTAEPDFKQATQKTEWLAVRTKIFARTKALSHLLQHGLQSLERVRESHEKEYNAMQAYLGLQDRESTSVRSRAQSRKSRKVGKKKRKSESRNGQDAPMSKYLSVEAVANELDDILGRLSELP</sequence>
<dbReference type="GeneID" id="25900893"/>
<dbReference type="Proteomes" id="UP000054560">
    <property type="component" value="Unassembled WGS sequence"/>
</dbReference>